<dbReference type="OrthoDB" id="9797747at2"/>
<dbReference type="Gene3D" id="4.10.520.10">
    <property type="entry name" value="IHF-like DNA-binding proteins"/>
    <property type="match status" value="1"/>
</dbReference>
<keyword evidence="2" id="KW-0238">DNA-binding</keyword>
<evidence type="ECO:0000256" key="2">
    <source>
        <dbReference type="ARBA" id="ARBA00023125"/>
    </source>
</evidence>
<dbReference type="GO" id="GO:0005829">
    <property type="term" value="C:cytosol"/>
    <property type="evidence" value="ECO:0007669"/>
    <property type="project" value="TreeGrafter"/>
</dbReference>
<dbReference type="GO" id="GO:0003677">
    <property type="term" value="F:DNA binding"/>
    <property type="evidence" value="ECO:0007669"/>
    <property type="project" value="UniProtKB-KW"/>
</dbReference>
<dbReference type="STRING" id="443610.VE25_01170"/>
<accession>A0A0F5FXL4</accession>
<sequence length="99" mass="10928">MGQTLTRAGLRRRLIERFGVASTDADRLVTRLLDLIGSELGQGRTVKLTGFGTLEVRTRGARKGRNPKTGEPYPVAARKVVVFTPSAHLKRRLDELKDG</sequence>
<dbReference type="EMBL" id="JZEX01000022">
    <property type="protein sequence ID" value="KKB13558.1"/>
    <property type="molecule type" value="Genomic_DNA"/>
</dbReference>
<proteinExistence type="inferred from homology"/>
<dbReference type="SMART" id="SM00411">
    <property type="entry name" value="BHL"/>
    <property type="match status" value="1"/>
</dbReference>
<comment type="similarity">
    <text evidence="1 3">Belongs to the bacterial histone-like protein family.</text>
</comment>
<dbReference type="GO" id="GO:0030527">
    <property type="term" value="F:structural constituent of chromatin"/>
    <property type="evidence" value="ECO:0007669"/>
    <property type="project" value="InterPro"/>
</dbReference>
<dbReference type="Pfam" id="PF00216">
    <property type="entry name" value="Bac_DNA_binding"/>
    <property type="match status" value="1"/>
</dbReference>
<evidence type="ECO:0000313" key="4">
    <source>
        <dbReference type="EMBL" id="KKB13558.1"/>
    </source>
</evidence>
<evidence type="ECO:0000313" key="5">
    <source>
        <dbReference type="Proteomes" id="UP000033632"/>
    </source>
</evidence>
<dbReference type="PROSITE" id="PS00045">
    <property type="entry name" value="HISTONE_LIKE"/>
    <property type="match status" value="1"/>
</dbReference>
<dbReference type="Proteomes" id="UP000033632">
    <property type="component" value="Unassembled WGS sequence"/>
</dbReference>
<comment type="caution">
    <text evidence="4">The sequence shown here is derived from an EMBL/GenBank/DDBJ whole genome shotgun (WGS) entry which is preliminary data.</text>
</comment>
<reference evidence="4 5" key="1">
    <citation type="submission" date="2015-03" db="EMBL/GenBank/DDBJ databases">
        <authorList>
            <person name="Hassan Y.I."/>
            <person name="Lepp D."/>
            <person name="Li X.-Z."/>
            <person name="Zhou T."/>
        </authorList>
    </citation>
    <scope>NUCLEOTIDE SEQUENCE [LARGE SCALE GENOMIC DNA]</scope>
    <source>
        <strain evidence="4 5">BD-c194</strain>
    </source>
</reference>
<evidence type="ECO:0000256" key="3">
    <source>
        <dbReference type="RuleBase" id="RU003939"/>
    </source>
</evidence>
<dbReference type="PANTHER" id="PTHR33175:SF2">
    <property type="entry name" value="INTEGRATION HOST FACTOR SUBUNIT ALPHA"/>
    <property type="match status" value="1"/>
</dbReference>
<protein>
    <recommendedName>
        <fullName evidence="6">Integration host factor subunit alpha</fullName>
    </recommendedName>
</protein>
<dbReference type="InterPro" id="IPR000119">
    <property type="entry name" value="Hist_DNA-bd"/>
</dbReference>
<name>A0A0F5FXL4_9HYPH</name>
<dbReference type="AlphaFoldDB" id="A0A0F5FXL4"/>
<dbReference type="SUPFAM" id="SSF47729">
    <property type="entry name" value="IHF-like DNA-binding proteins"/>
    <property type="match status" value="1"/>
</dbReference>
<organism evidence="4 5">
    <name type="scientific">Devosia geojensis</name>
    <dbReference type="NCBI Taxonomy" id="443610"/>
    <lineage>
        <taxon>Bacteria</taxon>
        <taxon>Pseudomonadati</taxon>
        <taxon>Pseudomonadota</taxon>
        <taxon>Alphaproteobacteria</taxon>
        <taxon>Hyphomicrobiales</taxon>
        <taxon>Devosiaceae</taxon>
        <taxon>Devosia</taxon>
    </lineage>
</organism>
<dbReference type="RefSeq" id="WP_046106751.1">
    <property type="nucleotide sequence ID" value="NZ_JZEX01000022.1"/>
</dbReference>
<dbReference type="PANTHER" id="PTHR33175">
    <property type="entry name" value="DNA-BINDING PROTEIN HU"/>
    <property type="match status" value="1"/>
</dbReference>
<dbReference type="InterPro" id="IPR010992">
    <property type="entry name" value="IHF-like_DNA-bd_dom_sf"/>
</dbReference>
<dbReference type="PRINTS" id="PR01727">
    <property type="entry name" value="DNABINDINGHU"/>
</dbReference>
<dbReference type="InterPro" id="IPR020816">
    <property type="entry name" value="Histone-like_DNA-bd_CS"/>
</dbReference>
<evidence type="ECO:0008006" key="6">
    <source>
        <dbReference type="Google" id="ProtNLM"/>
    </source>
</evidence>
<evidence type="ECO:0000256" key="1">
    <source>
        <dbReference type="ARBA" id="ARBA00010529"/>
    </source>
</evidence>
<dbReference type="PATRIC" id="fig|443610.3.peg.2694"/>
<keyword evidence="5" id="KW-1185">Reference proteome</keyword>
<gene>
    <name evidence="4" type="ORF">VE25_01170</name>
</gene>